<dbReference type="RefSeq" id="WP_145093310.1">
    <property type="nucleotide sequence ID" value="NZ_CP036274.1"/>
</dbReference>
<dbReference type="InterPro" id="IPR033116">
    <property type="entry name" value="TRYPSIN_SER"/>
</dbReference>
<dbReference type="InterPro" id="IPR043504">
    <property type="entry name" value="Peptidase_S1_PA_chymotrypsin"/>
</dbReference>
<dbReference type="KEGG" id="aagg:ETAA8_45790"/>
<dbReference type="EMBL" id="CP036274">
    <property type="protein sequence ID" value="QDU29469.1"/>
    <property type="molecule type" value="Genomic_DNA"/>
</dbReference>
<organism evidence="2 3">
    <name type="scientific">Anatilimnocola aggregata</name>
    <dbReference type="NCBI Taxonomy" id="2528021"/>
    <lineage>
        <taxon>Bacteria</taxon>
        <taxon>Pseudomonadati</taxon>
        <taxon>Planctomycetota</taxon>
        <taxon>Planctomycetia</taxon>
        <taxon>Pirellulales</taxon>
        <taxon>Pirellulaceae</taxon>
        <taxon>Anatilimnocola</taxon>
    </lineage>
</organism>
<evidence type="ECO:0000313" key="2">
    <source>
        <dbReference type="EMBL" id="QDU29469.1"/>
    </source>
</evidence>
<dbReference type="Proteomes" id="UP000315017">
    <property type="component" value="Chromosome"/>
</dbReference>
<keyword evidence="3" id="KW-1185">Reference proteome</keyword>
<dbReference type="PROSITE" id="PS00135">
    <property type="entry name" value="TRYPSIN_SER"/>
    <property type="match status" value="1"/>
</dbReference>
<evidence type="ECO:0008006" key="4">
    <source>
        <dbReference type="Google" id="ProtNLM"/>
    </source>
</evidence>
<dbReference type="Gene3D" id="2.40.10.10">
    <property type="entry name" value="Trypsin-like serine proteases"/>
    <property type="match status" value="2"/>
</dbReference>
<gene>
    <name evidence="2" type="ORF">ETAA8_45790</name>
</gene>
<evidence type="ECO:0000256" key="1">
    <source>
        <dbReference type="SAM" id="SignalP"/>
    </source>
</evidence>
<accession>A0A517YGY2</accession>
<reference evidence="2 3" key="1">
    <citation type="submission" date="2019-02" db="EMBL/GenBank/DDBJ databases">
        <title>Deep-cultivation of Planctomycetes and their phenomic and genomic characterization uncovers novel biology.</title>
        <authorList>
            <person name="Wiegand S."/>
            <person name="Jogler M."/>
            <person name="Boedeker C."/>
            <person name="Pinto D."/>
            <person name="Vollmers J."/>
            <person name="Rivas-Marin E."/>
            <person name="Kohn T."/>
            <person name="Peeters S.H."/>
            <person name="Heuer A."/>
            <person name="Rast P."/>
            <person name="Oberbeckmann S."/>
            <person name="Bunk B."/>
            <person name="Jeske O."/>
            <person name="Meyerdierks A."/>
            <person name="Storesund J.E."/>
            <person name="Kallscheuer N."/>
            <person name="Luecker S."/>
            <person name="Lage O.M."/>
            <person name="Pohl T."/>
            <person name="Merkel B.J."/>
            <person name="Hornburger P."/>
            <person name="Mueller R.-W."/>
            <person name="Bruemmer F."/>
            <person name="Labrenz M."/>
            <person name="Spormann A.M."/>
            <person name="Op den Camp H."/>
            <person name="Overmann J."/>
            <person name="Amann R."/>
            <person name="Jetten M.S.M."/>
            <person name="Mascher T."/>
            <person name="Medema M.H."/>
            <person name="Devos D.P."/>
            <person name="Kaster A.-K."/>
            <person name="Ovreas L."/>
            <person name="Rohde M."/>
            <person name="Galperin M.Y."/>
            <person name="Jogler C."/>
        </authorList>
    </citation>
    <scope>NUCLEOTIDE SEQUENCE [LARGE SCALE GENOMIC DNA]</scope>
    <source>
        <strain evidence="2 3">ETA_A8</strain>
    </source>
</reference>
<dbReference type="OrthoDB" id="212300at2"/>
<keyword evidence="1" id="KW-0732">Signal</keyword>
<dbReference type="SUPFAM" id="SSF50494">
    <property type="entry name" value="Trypsin-like serine proteases"/>
    <property type="match status" value="1"/>
</dbReference>
<sequence precursor="true">MSRFWIAFIIAGFTPIMAFAADEPQDEDLNSQLMRATVKIGHDKSTGTGFILTKGDKYLLVTAAHVLDNTPGDETTVVFRSKQAEGEYTKEPMKLIIRKDGKPVWTKHPTEDVAVIWVVPPKNADLPQLGTELVATDDQLRKHKIHPGDRLACLGYPHREEGSKAGFPLLRDGPIASFPLLPTAKNKTFFLSMNTFEGDSGGPVYLARPGVRNPGDDARLILGLVSGQQFLDEEAKMIYGTTKLRHRLGLAIVVHASFIKETVDLLK</sequence>
<dbReference type="AlphaFoldDB" id="A0A517YGY2"/>
<name>A0A517YGY2_9BACT</name>
<feature type="chain" id="PRO_5021830610" description="Serine protease" evidence="1">
    <location>
        <begin position="21"/>
        <end position="267"/>
    </location>
</feature>
<dbReference type="Pfam" id="PF13365">
    <property type="entry name" value="Trypsin_2"/>
    <property type="match status" value="1"/>
</dbReference>
<protein>
    <recommendedName>
        <fullName evidence="4">Serine protease</fullName>
    </recommendedName>
</protein>
<proteinExistence type="predicted"/>
<evidence type="ECO:0000313" key="3">
    <source>
        <dbReference type="Proteomes" id="UP000315017"/>
    </source>
</evidence>
<dbReference type="InterPro" id="IPR009003">
    <property type="entry name" value="Peptidase_S1_PA"/>
</dbReference>
<feature type="signal peptide" evidence="1">
    <location>
        <begin position="1"/>
        <end position="20"/>
    </location>
</feature>